<name>A0A8H3WQ69_9PEZI</name>
<evidence type="ECO:0000313" key="3">
    <source>
        <dbReference type="Proteomes" id="UP000434172"/>
    </source>
</evidence>
<comment type="caution">
    <text evidence="2">The sequence shown here is derived from an EMBL/GenBank/DDBJ whole genome shotgun (WGS) entry which is preliminary data.</text>
</comment>
<keyword evidence="3" id="KW-1185">Reference proteome</keyword>
<evidence type="ECO:0000256" key="1">
    <source>
        <dbReference type="SAM" id="MobiDB-lite"/>
    </source>
</evidence>
<gene>
    <name evidence="2" type="ORF">GQ607_001275</name>
</gene>
<accession>A0A8H3WQ69</accession>
<sequence length="79" mass="9125">MYETHHAGREAPSRTLSLRYYKLLTLRSRFLSPSHLRAHTHTPTSIHTLTEHTPASAGRRERVPLHKLTLLAVRDMEES</sequence>
<feature type="compositionally biased region" description="Polar residues" evidence="1">
    <location>
        <begin position="41"/>
        <end position="53"/>
    </location>
</feature>
<evidence type="ECO:0000313" key="2">
    <source>
        <dbReference type="EMBL" id="KAF0331529.1"/>
    </source>
</evidence>
<organism evidence="2 3">
    <name type="scientific">Colletotrichum asianum</name>
    <dbReference type="NCBI Taxonomy" id="702518"/>
    <lineage>
        <taxon>Eukaryota</taxon>
        <taxon>Fungi</taxon>
        <taxon>Dikarya</taxon>
        <taxon>Ascomycota</taxon>
        <taxon>Pezizomycotina</taxon>
        <taxon>Sordariomycetes</taxon>
        <taxon>Hypocreomycetidae</taxon>
        <taxon>Glomerellales</taxon>
        <taxon>Glomerellaceae</taxon>
        <taxon>Colletotrichum</taxon>
        <taxon>Colletotrichum gloeosporioides species complex</taxon>
    </lineage>
</organism>
<protein>
    <submittedName>
        <fullName evidence="2">Uncharacterized protein</fullName>
    </submittedName>
</protein>
<dbReference type="AlphaFoldDB" id="A0A8H3WQ69"/>
<dbReference type="EMBL" id="WOWK01000003">
    <property type="protein sequence ID" value="KAF0331529.1"/>
    <property type="molecule type" value="Genomic_DNA"/>
</dbReference>
<dbReference type="Proteomes" id="UP000434172">
    <property type="component" value="Unassembled WGS sequence"/>
</dbReference>
<reference evidence="2 3" key="1">
    <citation type="submission" date="2019-12" db="EMBL/GenBank/DDBJ databases">
        <title>A genome sequence resource for the geographically widespread anthracnose pathogen Colletotrichum asianum.</title>
        <authorList>
            <person name="Meng Y."/>
        </authorList>
    </citation>
    <scope>NUCLEOTIDE SEQUENCE [LARGE SCALE GENOMIC DNA]</scope>
    <source>
        <strain evidence="2 3">ICMP 18580</strain>
    </source>
</reference>
<feature type="region of interest" description="Disordered" evidence="1">
    <location>
        <begin position="38"/>
        <end position="60"/>
    </location>
</feature>
<proteinExistence type="predicted"/>